<proteinExistence type="predicted"/>
<gene>
    <name evidence="2" type="ORF">NG665_07420</name>
</gene>
<keyword evidence="1" id="KW-1133">Transmembrane helix</keyword>
<keyword evidence="1" id="KW-0472">Membrane</keyword>
<protein>
    <submittedName>
        <fullName evidence="2">ABC transporter permease</fullName>
    </submittedName>
</protein>
<dbReference type="RefSeq" id="WP_252673074.1">
    <property type="nucleotide sequence ID" value="NZ_CP099547.1"/>
</dbReference>
<accession>A0ABY5AH73</accession>
<feature type="transmembrane region" description="Helical" evidence="1">
    <location>
        <begin position="37"/>
        <end position="57"/>
    </location>
</feature>
<evidence type="ECO:0000256" key="1">
    <source>
        <dbReference type="SAM" id="Phobius"/>
    </source>
</evidence>
<dbReference type="EMBL" id="CP099547">
    <property type="protein sequence ID" value="USR79200.1"/>
    <property type="molecule type" value="Genomic_DNA"/>
</dbReference>
<feature type="transmembrane region" description="Helical" evidence="1">
    <location>
        <begin position="154"/>
        <end position="178"/>
    </location>
</feature>
<keyword evidence="3" id="KW-1185">Reference proteome</keyword>
<feature type="transmembrane region" description="Helical" evidence="1">
    <location>
        <begin position="185"/>
        <end position="203"/>
    </location>
</feature>
<dbReference type="Pfam" id="PF12679">
    <property type="entry name" value="ABC2_membrane_2"/>
    <property type="match status" value="1"/>
</dbReference>
<sequence>MSATHYTSIYASGANKNTFGRTFTSELLKLKHRSFRLNLIIFSVLLIGAPVTSASFSRADSQGFALTVDDAIGGMQVYLLFAIVIGTLAVTSEYAANTMRTTVLATPRRLVSLGAKVLAVALYTALATIAIIAVTFALILAIAGGESDLTGNDLVIVLTLVGIVVLTAIMATGLGYILRSTAGGISSMIAFIFLLPLITLIFVKFDTFRYYVPAHLPTELISTALQTRANFPPIEDALHYSPAVAFFIYAGYSLIALTLGYLRYEKSDV</sequence>
<reference evidence="2" key="1">
    <citation type="submission" date="2022-06" db="EMBL/GenBank/DDBJ databases">
        <title>Complete Genome Sequence of Arcanobacterium pinnipediorum strain DSM 28752 isolated from a harbour seal.</title>
        <authorList>
            <person name="Borowiak M."/>
            <person name="Kreitlow A."/>
            <person name="Alssahen M."/>
            <person name="Malorny B."/>
            <person name="Laemmler C."/>
            <person name="Prenger-Berninghoff E."/>
            <person name="Siebert U."/>
            <person name="Ploetz M."/>
            <person name="Abdulmawjood A."/>
        </authorList>
    </citation>
    <scope>NUCLEOTIDE SEQUENCE</scope>
    <source>
        <strain evidence="2">DSM 28752</strain>
    </source>
</reference>
<dbReference type="Proteomes" id="UP001056109">
    <property type="component" value="Chromosome"/>
</dbReference>
<keyword evidence="1" id="KW-0812">Transmembrane</keyword>
<name>A0ABY5AH73_9ACTO</name>
<organism evidence="2 3">
    <name type="scientific">Arcanobacterium pinnipediorum</name>
    <dbReference type="NCBI Taxonomy" id="1503041"/>
    <lineage>
        <taxon>Bacteria</taxon>
        <taxon>Bacillati</taxon>
        <taxon>Actinomycetota</taxon>
        <taxon>Actinomycetes</taxon>
        <taxon>Actinomycetales</taxon>
        <taxon>Actinomycetaceae</taxon>
        <taxon>Arcanobacterium</taxon>
    </lineage>
</organism>
<evidence type="ECO:0000313" key="2">
    <source>
        <dbReference type="EMBL" id="USR79200.1"/>
    </source>
</evidence>
<evidence type="ECO:0000313" key="3">
    <source>
        <dbReference type="Proteomes" id="UP001056109"/>
    </source>
</evidence>
<feature type="transmembrane region" description="Helical" evidence="1">
    <location>
        <begin position="240"/>
        <end position="262"/>
    </location>
</feature>
<feature type="transmembrane region" description="Helical" evidence="1">
    <location>
        <begin position="117"/>
        <end position="142"/>
    </location>
</feature>
<feature type="transmembrane region" description="Helical" evidence="1">
    <location>
        <begin position="77"/>
        <end position="96"/>
    </location>
</feature>